<gene>
    <name evidence="1" type="ORF">H6P81_003453</name>
</gene>
<dbReference type="AlphaFoldDB" id="A0AAV7FCL7"/>
<proteinExistence type="predicted"/>
<dbReference type="Proteomes" id="UP000825729">
    <property type="component" value="Unassembled WGS sequence"/>
</dbReference>
<name>A0AAV7FCL7_ARIFI</name>
<evidence type="ECO:0000313" key="1">
    <source>
        <dbReference type="EMBL" id="KAG9458945.1"/>
    </source>
</evidence>
<reference evidence="1 2" key="1">
    <citation type="submission" date="2021-07" db="EMBL/GenBank/DDBJ databases">
        <title>The Aristolochia fimbriata genome: insights into angiosperm evolution, floral development and chemical biosynthesis.</title>
        <authorList>
            <person name="Jiao Y."/>
        </authorList>
    </citation>
    <scope>NUCLEOTIDE SEQUENCE [LARGE SCALE GENOMIC DNA]</scope>
    <source>
        <strain evidence="1">IBCAS-2021</strain>
        <tissue evidence="1">Leaf</tissue>
    </source>
</reference>
<organism evidence="1 2">
    <name type="scientific">Aristolochia fimbriata</name>
    <name type="common">White veined hardy Dutchman's pipe vine</name>
    <dbReference type="NCBI Taxonomy" id="158543"/>
    <lineage>
        <taxon>Eukaryota</taxon>
        <taxon>Viridiplantae</taxon>
        <taxon>Streptophyta</taxon>
        <taxon>Embryophyta</taxon>
        <taxon>Tracheophyta</taxon>
        <taxon>Spermatophyta</taxon>
        <taxon>Magnoliopsida</taxon>
        <taxon>Magnoliidae</taxon>
        <taxon>Piperales</taxon>
        <taxon>Aristolochiaceae</taxon>
        <taxon>Aristolochia</taxon>
    </lineage>
</organism>
<accession>A0AAV7FCL7</accession>
<sequence>MSVRPRRDSTTTFFSVSGEATSPAVTSDSLSPGSGIVHACGEEWAALRASPSAARDWSFAASAVTPA</sequence>
<keyword evidence="2" id="KW-1185">Reference proteome</keyword>
<protein>
    <submittedName>
        <fullName evidence="1">Uncharacterized protein</fullName>
    </submittedName>
</protein>
<evidence type="ECO:0000313" key="2">
    <source>
        <dbReference type="Proteomes" id="UP000825729"/>
    </source>
</evidence>
<dbReference type="EMBL" id="JAINDJ010000002">
    <property type="protein sequence ID" value="KAG9458945.1"/>
    <property type="molecule type" value="Genomic_DNA"/>
</dbReference>
<comment type="caution">
    <text evidence="1">The sequence shown here is derived from an EMBL/GenBank/DDBJ whole genome shotgun (WGS) entry which is preliminary data.</text>
</comment>